<dbReference type="AlphaFoldDB" id="A0AAW2Z7N5"/>
<evidence type="ECO:0000259" key="2">
    <source>
        <dbReference type="PROSITE" id="PS50013"/>
    </source>
</evidence>
<keyword evidence="4" id="KW-1185">Reference proteome</keyword>
<comment type="caution">
    <text evidence="3">The sequence shown here is derived from an EMBL/GenBank/DDBJ whole genome shotgun (WGS) entry which is preliminary data.</text>
</comment>
<dbReference type="InterPro" id="IPR016197">
    <property type="entry name" value="Chromo-like_dom_sf"/>
</dbReference>
<sequence length="176" mass="21104">MDEEYCIEAVVLRAIDGNEVHYYVKWKDWPMSNNTWESSDASEVVAASKIVDEFEENEHRNGYEFGYGQVPLLTVEYIKETRFNIKLKETEYLVKYKQVVLPIWVFSSDLKDGEIKEFHRKMRDQPESKLDRKQKIRLMEDDDHEEERTRRKERKRIVEDDSEEEDIKEDEAADSS</sequence>
<dbReference type="Proteomes" id="UP001431209">
    <property type="component" value="Unassembled WGS sequence"/>
</dbReference>
<evidence type="ECO:0000313" key="4">
    <source>
        <dbReference type="Proteomes" id="UP001431209"/>
    </source>
</evidence>
<protein>
    <recommendedName>
        <fullName evidence="2">Chromo domain-containing protein</fullName>
    </recommendedName>
</protein>
<dbReference type="PROSITE" id="PS50013">
    <property type="entry name" value="CHROMO_2"/>
    <property type="match status" value="1"/>
</dbReference>
<accession>A0AAW2Z7N5</accession>
<dbReference type="InterPro" id="IPR023780">
    <property type="entry name" value="Chromo_domain"/>
</dbReference>
<feature type="compositionally biased region" description="Basic and acidic residues" evidence="1">
    <location>
        <begin position="124"/>
        <end position="139"/>
    </location>
</feature>
<dbReference type="CDD" id="cd00024">
    <property type="entry name" value="CD_CSD"/>
    <property type="match status" value="1"/>
</dbReference>
<feature type="domain" description="Chromo" evidence="2">
    <location>
        <begin position="5"/>
        <end position="58"/>
    </location>
</feature>
<dbReference type="Pfam" id="PF00385">
    <property type="entry name" value="Chromo"/>
    <property type="match status" value="1"/>
</dbReference>
<evidence type="ECO:0000256" key="1">
    <source>
        <dbReference type="SAM" id="MobiDB-lite"/>
    </source>
</evidence>
<feature type="compositionally biased region" description="Acidic residues" evidence="1">
    <location>
        <begin position="160"/>
        <end position="176"/>
    </location>
</feature>
<dbReference type="Gene3D" id="2.40.50.40">
    <property type="match status" value="1"/>
</dbReference>
<feature type="region of interest" description="Disordered" evidence="1">
    <location>
        <begin position="124"/>
        <end position="176"/>
    </location>
</feature>
<dbReference type="EMBL" id="JAOPGA020001065">
    <property type="protein sequence ID" value="KAL0484702.1"/>
    <property type="molecule type" value="Genomic_DNA"/>
</dbReference>
<reference evidence="3 4" key="1">
    <citation type="submission" date="2024-03" db="EMBL/GenBank/DDBJ databases">
        <title>The Acrasis kona genome and developmental transcriptomes reveal deep origins of eukaryotic multicellular pathways.</title>
        <authorList>
            <person name="Sheikh S."/>
            <person name="Fu C.-J."/>
            <person name="Brown M.W."/>
            <person name="Baldauf S.L."/>
        </authorList>
    </citation>
    <scope>NUCLEOTIDE SEQUENCE [LARGE SCALE GENOMIC DNA]</scope>
    <source>
        <strain evidence="3 4">ATCC MYA-3509</strain>
    </source>
</reference>
<dbReference type="SMART" id="SM00298">
    <property type="entry name" value="CHROMO"/>
    <property type="match status" value="2"/>
</dbReference>
<organism evidence="3 4">
    <name type="scientific">Acrasis kona</name>
    <dbReference type="NCBI Taxonomy" id="1008807"/>
    <lineage>
        <taxon>Eukaryota</taxon>
        <taxon>Discoba</taxon>
        <taxon>Heterolobosea</taxon>
        <taxon>Tetramitia</taxon>
        <taxon>Eutetramitia</taxon>
        <taxon>Acrasidae</taxon>
        <taxon>Acrasis</taxon>
    </lineage>
</organism>
<dbReference type="SUPFAM" id="SSF54160">
    <property type="entry name" value="Chromo domain-like"/>
    <property type="match status" value="1"/>
</dbReference>
<name>A0AAW2Z7N5_9EUKA</name>
<evidence type="ECO:0000313" key="3">
    <source>
        <dbReference type="EMBL" id="KAL0484702.1"/>
    </source>
</evidence>
<dbReference type="InterPro" id="IPR000953">
    <property type="entry name" value="Chromo/chromo_shadow_dom"/>
</dbReference>
<proteinExistence type="predicted"/>
<gene>
    <name evidence="3" type="ORF">AKO1_003540</name>
</gene>